<dbReference type="GO" id="GO:0005576">
    <property type="term" value="C:extracellular region"/>
    <property type="evidence" value="ECO:0007669"/>
    <property type="project" value="TreeGrafter"/>
</dbReference>
<name>A0A8C7HCT4_ONCKI</name>
<dbReference type="Gene3D" id="3.90.660.10">
    <property type="match status" value="1"/>
</dbReference>
<dbReference type="PANTHER" id="PTHR23357:SF1">
    <property type="entry name" value="RENALASE"/>
    <property type="match status" value="1"/>
</dbReference>
<dbReference type="GeneTree" id="ENSGT00390000016052"/>
<dbReference type="Proteomes" id="UP000694557">
    <property type="component" value="Unassembled WGS sequence"/>
</dbReference>
<keyword evidence="2" id="KW-1185">Reference proteome</keyword>
<proteinExistence type="predicted"/>
<reference evidence="1" key="2">
    <citation type="submission" date="2025-09" db="UniProtKB">
        <authorList>
            <consortium name="Ensembl"/>
        </authorList>
    </citation>
    <scope>IDENTIFICATION</scope>
</reference>
<dbReference type="InterPro" id="IPR036188">
    <property type="entry name" value="FAD/NAD-bd_sf"/>
</dbReference>
<sequence>TSTVFASYSLDSNMALIFIITLCFSFYEELLAHGVLKPLLSSVEGEVMDGVSSIVNHFLKQSGAEVLFNHQVTHIYQNGASWKVCRKATRRRYYVSNNPCIRFIAIDDQKRNLECCPSMVVHISVPFGVKHLEEAKEQVEPIILVKLNKLLPGLPQPDSIKCQKWRYSQVTSSVADCPGQMTPLSQPLLVCGGDGFTHSNFDGCIESALKVFDVLKSSL</sequence>
<organism evidence="1 2">
    <name type="scientific">Oncorhynchus kisutch</name>
    <name type="common">Coho salmon</name>
    <name type="synonym">Salmo kisutch</name>
    <dbReference type="NCBI Taxonomy" id="8019"/>
    <lineage>
        <taxon>Eukaryota</taxon>
        <taxon>Metazoa</taxon>
        <taxon>Chordata</taxon>
        <taxon>Craniata</taxon>
        <taxon>Vertebrata</taxon>
        <taxon>Euteleostomi</taxon>
        <taxon>Actinopterygii</taxon>
        <taxon>Neopterygii</taxon>
        <taxon>Teleostei</taxon>
        <taxon>Protacanthopterygii</taxon>
        <taxon>Salmoniformes</taxon>
        <taxon>Salmonidae</taxon>
        <taxon>Salmoninae</taxon>
        <taxon>Oncorhynchus</taxon>
    </lineage>
</organism>
<dbReference type="Ensembl" id="ENSOKIT00005056783.1">
    <property type="protein sequence ID" value="ENSOKIP00005053612.1"/>
    <property type="gene ID" value="ENSOKIG00005022766.1"/>
</dbReference>
<reference evidence="1" key="1">
    <citation type="submission" date="2025-08" db="UniProtKB">
        <authorList>
            <consortium name="Ensembl"/>
        </authorList>
    </citation>
    <scope>IDENTIFICATION</scope>
</reference>
<dbReference type="InterPro" id="IPR040174">
    <property type="entry name" value="RNLS"/>
</dbReference>
<dbReference type="AlphaFoldDB" id="A0A8C7HCT4"/>
<gene>
    <name evidence="1" type="primary">RNLS</name>
</gene>
<evidence type="ECO:0000313" key="1">
    <source>
        <dbReference type="Ensembl" id="ENSOKIP00005053612.1"/>
    </source>
</evidence>
<dbReference type="PANTHER" id="PTHR23357">
    <property type="entry name" value="RENALASE"/>
    <property type="match status" value="1"/>
</dbReference>
<accession>A0A8C7HCT4</accession>
<dbReference type="SUPFAM" id="SSF51905">
    <property type="entry name" value="FAD/NAD(P)-binding domain"/>
    <property type="match status" value="1"/>
</dbReference>
<dbReference type="GO" id="GO:0016651">
    <property type="term" value="F:oxidoreductase activity, acting on NAD(P)H"/>
    <property type="evidence" value="ECO:0007669"/>
    <property type="project" value="InterPro"/>
</dbReference>
<protein>
    <submittedName>
        <fullName evidence="1">Renalase, FAD-dependent amine oxidase</fullName>
    </submittedName>
</protein>
<evidence type="ECO:0000313" key="2">
    <source>
        <dbReference type="Proteomes" id="UP000694557"/>
    </source>
</evidence>